<comment type="caution">
    <text evidence="1">The sequence shown here is derived from an EMBL/GenBank/DDBJ whole genome shotgun (WGS) entry which is preliminary data.</text>
</comment>
<sequence length="98" mass="10815">MSAISLRVPVTDLRDGDAVEVVENTGCKVAVQCVTPKPETGQVQIAGILMTGERKGEQVCFTCMDQETAVTERNSLPLTRRWAARMWKRHRSVRGGLS</sequence>
<evidence type="ECO:0000313" key="1">
    <source>
        <dbReference type="EMBL" id="OHU76068.1"/>
    </source>
</evidence>
<evidence type="ECO:0000313" key="2">
    <source>
        <dbReference type="Proteomes" id="UP000179441"/>
    </source>
</evidence>
<gene>
    <name evidence="1" type="ORF">BKG84_24550</name>
</gene>
<dbReference type="EMBL" id="MLIS01000004">
    <property type="protein sequence ID" value="OHU76068.1"/>
    <property type="molecule type" value="Genomic_DNA"/>
</dbReference>
<name>A0A1S1LZJ9_MYCCH</name>
<dbReference type="AlphaFoldDB" id="A0A1S1LZJ9"/>
<reference evidence="1 2" key="1">
    <citation type="submission" date="2016-10" db="EMBL/GenBank/DDBJ databases">
        <title>Evaluation of Human, Veterinary and Environmental Mycobacterium chelonae Isolates by Core Genome Phylogenomic Analysis, Targeted Gene Comparison, and Anti-microbial Susceptibility Patterns: A Tale of Mistaken Identities.</title>
        <authorList>
            <person name="Fogelson S.B."/>
            <person name="Camus A.C."/>
            <person name="Lorenz W."/>
            <person name="Vasireddy R."/>
            <person name="Vasireddy S."/>
            <person name="Smith T."/>
            <person name="Brown-Elliott B.A."/>
            <person name="Wallace R.J.Jr."/>
            <person name="Hasan N.A."/>
            <person name="Reischl U."/>
            <person name="Sanchez S."/>
        </authorList>
    </citation>
    <scope>NUCLEOTIDE SEQUENCE [LARGE SCALE GENOMIC DNA]</scope>
    <source>
        <strain evidence="1 2">15518</strain>
    </source>
</reference>
<proteinExistence type="predicted"/>
<keyword evidence="2" id="KW-1185">Reference proteome</keyword>
<dbReference type="RefSeq" id="WP_070952773.1">
    <property type="nucleotide sequence ID" value="NZ_MLIS01000004.1"/>
</dbReference>
<dbReference type="Proteomes" id="UP000179441">
    <property type="component" value="Unassembled WGS sequence"/>
</dbReference>
<organism evidence="1 2">
    <name type="scientific">Mycobacteroides chelonae</name>
    <name type="common">Mycobacterium chelonae</name>
    <dbReference type="NCBI Taxonomy" id="1774"/>
    <lineage>
        <taxon>Bacteria</taxon>
        <taxon>Bacillati</taxon>
        <taxon>Actinomycetota</taxon>
        <taxon>Actinomycetes</taxon>
        <taxon>Mycobacteriales</taxon>
        <taxon>Mycobacteriaceae</taxon>
        <taxon>Mycobacteroides</taxon>
    </lineage>
</organism>
<accession>A0A1S1LZJ9</accession>
<protein>
    <submittedName>
        <fullName evidence="1">Uncharacterized protein</fullName>
    </submittedName>
</protein>